<accession>A0A0P6XYC4</accession>
<evidence type="ECO:0000259" key="6">
    <source>
        <dbReference type="PROSITE" id="PS50043"/>
    </source>
</evidence>
<dbReference type="PROSITE" id="PS00622">
    <property type="entry name" value="HTH_LUXR_1"/>
    <property type="match status" value="1"/>
</dbReference>
<dbReference type="InterPro" id="IPR000792">
    <property type="entry name" value="Tscrpt_reg_LuxR_C"/>
</dbReference>
<dbReference type="GO" id="GO:0006355">
    <property type="term" value="P:regulation of DNA-templated transcription"/>
    <property type="evidence" value="ECO:0007669"/>
    <property type="project" value="InterPro"/>
</dbReference>
<evidence type="ECO:0000256" key="1">
    <source>
        <dbReference type="ARBA" id="ARBA00022553"/>
    </source>
</evidence>
<comment type="caution">
    <text evidence="8">The sequence shown here is derived from an EMBL/GenBank/DDBJ whole genome shotgun (WGS) entry which is preliminary data.</text>
</comment>
<sequence length="233" mass="26736">MERIRVVLCDDHPLFRRGLRNTLEIDPQIEVVAELSSGEDATERILEIEPHIVLMDINLPGKNGLRITREVTMQNSKIYIIILTAYHDKEQLFHAIRAGASAYFPKDVDPETLLNAIHKVYEGKYVVNNQVMSEQQMAAWLLKQFEEMALYGTADEDAFVPLSPREMEILTLITKGYSNKEVAHHLGISRQTVKNHMTSILRKLQVNDRTQAAVYALRHGWIRLDEIDDEDEG</sequence>
<dbReference type="EMBL" id="LGKN01000004">
    <property type="protein sequence ID" value="KPL88663.1"/>
    <property type="molecule type" value="Genomic_DNA"/>
</dbReference>
<feature type="domain" description="Response regulatory" evidence="7">
    <location>
        <begin position="5"/>
        <end position="121"/>
    </location>
</feature>
<dbReference type="SUPFAM" id="SSF52172">
    <property type="entry name" value="CheY-like"/>
    <property type="match status" value="1"/>
</dbReference>
<protein>
    <recommendedName>
        <fullName evidence="10">LuxR family transcriptional regulator</fullName>
    </recommendedName>
</protein>
<dbReference type="GO" id="GO:0003677">
    <property type="term" value="F:DNA binding"/>
    <property type="evidence" value="ECO:0007669"/>
    <property type="project" value="UniProtKB-KW"/>
</dbReference>
<feature type="domain" description="HTH luxR-type" evidence="6">
    <location>
        <begin position="155"/>
        <end position="220"/>
    </location>
</feature>
<dbReference type="SMART" id="SM00448">
    <property type="entry name" value="REC"/>
    <property type="match status" value="1"/>
</dbReference>
<evidence type="ECO:0000313" key="8">
    <source>
        <dbReference type="EMBL" id="KPL88663.1"/>
    </source>
</evidence>
<evidence type="ECO:0000256" key="5">
    <source>
        <dbReference type="PROSITE-ProRule" id="PRU00169"/>
    </source>
</evidence>
<keyword evidence="3" id="KW-0238">DNA-binding</keyword>
<feature type="modified residue" description="4-aspartylphosphate" evidence="5">
    <location>
        <position position="56"/>
    </location>
</feature>
<dbReference type="OrthoDB" id="9787019at2"/>
<dbReference type="GO" id="GO:0000160">
    <property type="term" value="P:phosphorelay signal transduction system"/>
    <property type="evidence" value="ECO:0007669"/>
    <property type="project" value="InterPro"/>
</dbReference>
<dbReference type="InterPro" id="IPR001789">
    <property type="entry name" value="Sig_transdc_resp-reg_receiver"/>
</dbReference>
<keyword evidence="2" id="KW-0805">Transcription regulation</keyword>
<dbReference type="InterPro" id="IPR039420">
    <property type="entry name" value="WalR-like"/>
</dbReference>
<reference evidence="8 9" key="1">
    <citation type="submission" date="2015-07" db="EMBL/GenBank/DDBJ databases">
        <title>Whole genome sequence of Ardenticatena maritima DSM 23922.</title>
        <authorList>
            <person name="Hemp J."/>
            <person name="Ward L.M."/>
            <person name="Pace L.A."/>
            <person name="Fischer W.W."/>
        </authorList>
    </citation>
    <scope>NUCLEOTIDE SEQUENCE [LARGE SCALE GENOMIC DNA]</scope>
    <source>
        <strain evidence="8 9">110S</strain>
    </source>
</reference>
<dbReference type="Proteomes" id="UP000050502">
    <property type="component" value="Unassembled WGS sequence"/>
</dbReference>
<gene>
    <name evidence="8" type="ORF">SE16_05240</name>
</gene>
<dbReference type="AlphaFoldDB" id="A0A0P6XYC4"/>
<dbReference type="SMART" id="SM00421">
    <property type="entry name" value="HTH_LUXR"/>
    <property type="match status" value="1"/>
</dbReference>
<dbReference type="PROSITE" id="PS50043">
    <property type="entry name" value="HTH_LUXR_2"/>
    <property type="match status" value="1"/>
</dbReference>
<evidence type="ECO:0000259" key="7">
    <source>
        <dbReference type="PROSITE" id="PS50110"/>
    </source>
</evidence>
<dbReference type="Gene3D" id="3.40.50.2300">
    <property type="match status" value="1"/>
</dbReference>
<evidence type="ECO:0000256" key="4">
    <source>
        <dbReference type="ARBA" id="ARBA00023163"/>
    </source>
</evidence>
<evidence type="ECO:0008006" key="10">
    <source>
        <dbReference type="Google" id="ProtNLM"/>
    </source>
</evidence>
<keyword evidence="4" id="KW-0804">Transcription</keyword>
<dbReference type="PANTHER" id="PTHR43214">
    <property type="entry name" value="TWO-COMPONENT RESPONSE REGULATOR"/>
    <property type="match status" value="1"/>
</dbReference>
<evidence type="ECO:0000256" key="3">
    <source>
        <dbReference type="ARBA" id="ARBA00023125"/>
    </source>
</evidence>
<evidence type="ECO:0000313" key="9">
    <source>
        <dbReference type="Proteomes" id="UP000050502"/>
    </source>
</evidence>
<dbReference type="InterPro" id="IPR058245">
    <property type="entry name" value="NreC/VraR/RcsB-like_REC"/>
</dbReference>
<dbReference type="PROSITE" id="PS50110">
    <property type="entry name" value="RESPONSE_REGULATORY"/>
    <property type="match status" value="1"/>
</dbReference>
<name>A0A0P6XYC4_9CHLR</name>
<dbReference type="PRINTS" id="PR00038">
    <property type="entry name" value="HTHLUXR"/>
</dbReference>
<dbReference type="Pfam" id="PF00196">
    <property type="entry name" value="GerE"/>
    <property type="match status" value="1"/>
</dbReference>
<proteinExistence type="predicted"/>
<dbReference type="PANTHER" id="PTHR43214:SF24">
    <property type="entry name" value="TRANSCRIPTIONAL REGULATORY PROTEIN NARL-RELATED"/>
    <property type="match status" value="1"/>
</dbReference>
<dbReference type="InterPro" id="IPR011006">
    <property type="entry name" value="CheY-like_superfamily"/>
</dbReference>
<dbReference type="CDD" id="cd17535">
    <property type="entry name" value="REC_NarL-like"/>
    <property type="match status" value="1"/>
</dbReference>
<organism evidence="8 9">
    <name type="scientific">Ardenticatena maritima</name>
    <dbReference type="NCBI Taxonomy" id="872965"/>
    <lineage>
        <taxon>Bacteria</taxon>
        <taxon>Bacillati</taxon>
        <taxon>Chloroflexota</taxon>
        <taxon>Ardenticatenia</taxon>
        <taxon>Ardenticatenales</taxon>
        <taxon>Ardenticatenaceae</taxon>
        <taxon>Ardenticatena</taxon>
    </lineage>
</organism>
<dbReference type="Pfam" id="PF00072">
    <property type="entry name" value="Response_reg"/>
    <property type="match status" value="1"/>
</dbReference>
<evidence type="ECO:0000256" key="2">
    <source>
        <dbReference type="ARBA" id="ARBA00023015"/>
    </source>
</evidence>
<keyword evidence="1 5" id="KW-0597">Phosphoprotein</keyword>
<dbReference type="CDD" id="cd06170">
    <property type="entry name" value="LuxR_C_like"/>
    <property type="match status" value="1"/>
</dbReference>